<dbReference type="Proteomes" id="UP001140817">
    <property type="component" value="Unassembled WGS sequence"/>
</dbReference>
<name>A0A9X2M5L9_9FIRM</name>
<dbReference type="RefSeq" id="WP_257559926.1">
    <property type="nucleotide sequence ID" value="NZ_JANKBY010000004.1"/>
</dbReference>
<proteinExistence type="predicted"/>
<dbReference type="EMBL" id="JANKBY010000004">
    <property type="protein sequence ID" value="MCR1821272.1"/>
    <property type="molecule type" value="Genomic_DNA"/>
</dbReference>
<reference evidence="1" key="1">
    <citation type="submission" date="2022-07" db="EMBL/GenBank/DDBJ databases">
        <title>Enhanced cultured diversity of the mouse gut microbiota enables custom-made synthetic communities.</title>
        <authorList>
            <person name="Afrizal A."/>
        </authorList>
    </citation>
    <scope>NUCLEOTIDE SEQUENCE</scope>
    <source>
        <strain evidence="1">DSM 29186</strain>
    </source>
</reference>
<comment type="caution">
    <text evidence="1">The sequence shown here is derived from an EMBL/GenBank/DDBJ whole genome shotgun (WGS) entry which is preliminary data.</text>
</comment>
<organism evidence="1 2">
    <name type="scientific">Terrisporobacter muris</name>
    <dbReference type="NCBI Taxonomy" id="2963284"/>
    <lineage>
        <taxon>Bacteria</taxon>
        <taxon>Bacillati</taxon>
        <taxon>Bacillota</taxon>
        <taxon>Clostridia</taxon>
        <taxon>Peptostreptococcales</taxon>
        <taxon>Peptostreptococcaceae</taxon>
        <taxon>Terrisporobacter</taxon>
    </lineage>
</organism>
<evidence type="ECO:0000313" key="1">
    <source>
        <dbReference type="EMBL" id="MCR1821272.1"/>
    </source>
</evidence>
<accession>A0A9X2M5L9</accession>
<keyword evidence="2" id="KW-1185">Reference proteome</keyword>
<evidence type="ECO:0000313" key="2">
    <source>
        <dbReference type="Proteomes" id="UP001140817"/>
    </source>
</evidence>
<dbReference type="AlphaFoldDB" id="A0A9X2M5L9"/>
<protein>
    <submittedName>
        <fullName evidence="1">Uncharacterized protein</fullName>
    </submittedName>
</protein>
<sequence>MKRIYGIYKGVKFEIDKFFYVEVLGEEEINCDRVFCPKVSCDECPLGDEGSHKIKEFEIV</sequence>
<gene>
    <name evidence="1" type="ORF">NSA58_00595</name>
</gene>